<reference evidence="2 3" key="1">
    <citation type="submission" date="2019-01" db="EMBL/GenBank/DDBJ databases">
        <title>Spirosoma flava sp. nov., a propanil-degrading bacterium isolated from herbicide-contaminated soil.</title>
        <authorList>
            <person name="Zhang L."/>
            <person name="Jiang J.-D."/>
        </authorList>
    </citation>
    <scope>NUCLEOTIDE SEQUENCE [LARGE SCALE GENOMIC DNA]</scope>
    <source>
        <strain evidence="2 3">TY50</strain>
    </source>
</reference>
<evidence type="ECO:0000313" key="3">
    <source>
        <dbReference type="Proteomes" id="UP000290407"/>
    </source>
</evidence>
<comment type="caution">
    <text evidence="2">The sequence shown here is derived from an EMBL/GenBank/DDBJ whole genome shotgun (WGS) entry which is preliminary data.</text>
</comment>
<dbReference type="SUPFAM" id="SSF49478">
    <property type="entry name" value="Cna protein B-type domain"/>
    <property type="match status" value="1"/>
</dbReference>
<evidence type="ECO:0000256" key="1">
    <source>
        <dbReference type="SAM" id="SignalP"/>
    </source>
</evidence>
<dbReference type="Pfam" id="PF10670">
    <property type="entry name" value="DUF4198"/>
    <property type="match status" value="1"/>
</dbReference>
<accession>A0A4Q2UDW7</accession>
<dbReference type="AlphaFoldDB" id="A0A4Q2UDW7"/>
<keyword evidence="1" id="KW-0732">Signal</keyword>
<keyword evidence="3" id="KW-1185">Reference proteome</keyword>
<sequence>MKKSFASFLFLLLPLLTEAHSYWLELKGSGKVGEPMTVQCYFGELENGLREKADKLGGIKAFTASVLLPDGTTEPLTLSPAENCYQAQFIPKQAGTYQVLLVNDTRAVQDWTKHNLGIVRPREYLRAICQIGGGMLSAKPVFYLDATPQSKPAAGQAATLLITKDGAAYANATVKLTMPDGKQSKLTADANGLITLTPTGAGQYVVDVDFMDKTPGKYGEKEYQAVRNKMALTLMIL</sequence>
<feature type="chain" id="PRO_5020789056" evidence="1">
    <location>
        <begin position="22"/>
        <end position="237"/>
    </location>
</feature>
<dbReference type="Proteomes" id="UP000290407">
    <property type="component" value="Unassembled WGS sequence"/>
</dbReference>
<evidence type="ECO:0000313" key="2">
    <source>
        <dbReference type="EMBL" id="RYC66442.1"/>
    </source>
</evidence>
<protein>
    <submittedName>
        <fullName evidence="2">DUF4198 domain-containing protein</fullName>
    </submittedName>
</protein>
<gene>
    <name evidence="2" type="ORF">EQG79_29120</name>
</gene>
<organism evidence="2 3">
    <name type="scientific">Spirosoma sordidisoli</name>
    <dbReference type="NCBI Taxonomy" id="2502893"/>
    <lineage>
        <taxon>Bacteria</taxon>
        <taxon>Pseudomonadati</taxon>
        <taxon>Bacteroidota</taxon>
        <taxon>Cytophagia</taxon>
        <taxon>Cytophagales</taxon>
        <taxon>Cytophagaceae</taxon>
        <taxon>Spirosoma</taxon>
    </lineage>
</organism>
<feature type="signal peptide" evidence="1">
    <location>
        <begin position="1"/>
        <end position="21"/>
    </location>
</feature>
<dbReference type="EMBL" id="SBLB01000014">
    <property type="protein sequence ID" value="RYC66442.1"/>
    <property type="molecule type" value="Genomic_DNA"/>
</dbReference>
<proteinExistence type="predicted"/>
<name>A0A4Q2UDW7_9BACT</name>
<dbReference type="RefSeq" id="WP_129606538.1">
    <property type="nucleotide sequence ID" value="NZ_SBLB01000014.1"/>
</dbReference>
<dbReference type="InterPro" id="IPR019613">
    <property type="entry name" value="DUF4198"/>
</dbReference>